<organism evidence="1 2">
    <name type="scientific">Papaver somniferum</name>
    <name type="common">Opium poppy</name>
    <dbReference type="NCBI Taxonomy" id="3469"/>
    <lineage>
        <taxon>Eukaryota</taxon>
        <taxon>Viridiplantae</taxon>
        <taxon>Streptophyta</taxon>
        <taxon>Embryophyta</taxon>
        <taxon>Tracheophyta</taxon>
        <taxon>Spermatophyta</taxon>
        <taxon>Magnoliopsida</taxon>
        <taxon>Ranunculales</taxon>
        <taxon>Papaveraceae</taxon>
        <taxon>Papaveroideae</taxon>
        <taxon>Papaver</taxon>
    </lineage>
</organism>
<name>A0A4Y7IIU0_PAPSO</name>
<reference evidence="1 2" key="1">
    <citation type="journal article" date="2018" name="Science">
        <title>The opium poppy genome and morphinan production.</title>
        <authorList>
            <person name="Guo L."/>
            <person name="Winzer T."/>
            <person name="Yang X."/>
            <person name="Li Y."/>
            <person name="Ning Z."/>
            <person name="He Z."/>
            <person name="Teodor R."/>
            <person name="Lu Y."/>
            <person name="Bowser T.A."/>
            <person name="Graham I.A."/>
            <person name="Ye K."/>
        </authorList>
    </citation>
    <scope>NUCLEOTIDE SEQUENCE [LARGE SCALE GENOMIC DNA]</scope>
    <source>
        <strain evidence="2">cv. HN1</strain>
        <tissue evidence="1">Leaves</tissue>
    </source>
</reference>
<proteinExistence type="predicted"/>
<dbReference type="AlphaFoldDB" id="A0A4Y7IIU0"/>
<gene>
    <name evidence="1" type="ORF">C5167_017222</name>
</gene>
<evidence type="ECO:0000313" key="1">
    <source>
        <dbReference type="EMBL" id="RZC48793.1"/>
    </source>
</evidence>
<dbReference type="EMBL" id="CM010716">
    <property type="protein sequence ID" value="RZC48793.1"/>
    <property type="molecule type" value="Genomic_DNA"/>
</dbReference>
<evidence type="ECO:0000313" key="2">
    <source>
        <dbReference type="Proteomes" id="UP000316621"/>
    </source>
</evidence>
<sequence length="34" mass="4096">MLNPKSNSYSFNFFNRPQIQLVWIFELYISAILT</sequence>
<protein>
    <submittedName>
        <fullName evidence="1">Uncharacterized protein</fullName>
    </submittedName>
</protein>
<dbReference type="Gramene" id="RZC48793">
    <property type="protein sequence ID" value="RZC48793"/>
    <property type="gene ID" value="C5167_017222"/>
</dbReference>
<keyword evidence="2" id="KW-1185">Reference proteome</keyword>
<dbReference type="Proteomes" id="UP000316621">
    <property type="component" value="Chromosome 2"/>
</dbReference>
<accession>A0A4Y7IIU0</accession>